<name>A0AAE0ZXE5_9GAST</name>
<comment type="caution">
    <text evidence="1">The sequence shown here is derived from an EMBL/GenBank/DDBJ whole genome shotgun (WGS) entry which is preliminary data.</text>
</comment>
<protein>
    <submittedName>
        <fullName evidence="1">Uncharacterized protein</fullName>
    </submittedName>
</protein>
<reference evidence="1" key="1">
    <citation type="journal article" date="2023" name="G3 (Bethesda)">
        <title>A reference genome for the long-term kleptoplast-retaining sea slug Elysia crispata morphotype clarki.</title>
        <authorList>
            <person name="Eastman K.E."/>
            <person name="Pendleton A.L."/>
            <person name="Shaikh M.A."/>
            <person name="Suttiyut T."/>
            <person name="Ogas R."/>
            <person name="Tomko P."/>
            <person name="Gavelis G."/>
            <person name="Widhalm J.R."/>
            <person name="Wisecaver J.H."/>
        </authorList>
    </citation>
    <scope>NUCLEOTIDE SEQUENCE</scope>
    <source>
        <strain evidence="1">ECLA1</strain>
    </source>
</reference>
<dbReference type="AlphaFoldDB" id="A0AAE0ZXE5"/>
<evidence type="ECO:0000313" key="2">
    <source>
        <dbReference type="Proteomes" id="UP001283361"/>
    </source>
</evidence>
<sequence length="92" mass="10718">MRQEKTEKERQEDTEKERQEWRLVKEIVTELADTARWRGQLQASRQMVIKGLDQDAGLGSVGLRTWTQISGIRIHLLSKETSSSPRLLQLEE</sequence>
<organism evidence="1 2">
    <name type="scientific">Elysia crispata</name>
    <name type="common">lettuce slug</name>
    <dbReference type="NCBI Taxonomy" id="231223"/>
    <lineage>
        <taxon>Eukaryota</taxon>
        <taxon>Metazoa</taxon>
        <taxon>Spiralia</taxon>
        <taxon>Lophotrochozoa</taxon>
        <taxon>Mollusca</taxon>
        <taxon>Gastropoda</taxon>
        <taxon>Heterobranchia</taxon>
        <taxon>Euthyneura</taxon>
        <taxon>Panpulmonata</taxon>
        <taxon>Sacoglossa</taxon>
        <taxon>Placobranchoidea</taxon>
        <taxon>Plakobranchidae</taxon>
        <taxon>Elysia</taxon>
    </lineage>
</organism>
<evidence type="ECO:0000313" key="1">
    <source>
        <dbReference type="EMBL" id="KAK3777473.1"/>
    </source>
</evidence>
<dbReference type="EMBL" id="JAWDGP010003079">
    <property type="protein sequence ID" value="KAK3777473.1"/>
    <property type="molecule type" value="Genomic_DNA"/>
</dbReference>
<keyword evidence="2" id="KW-1185">Reference proteome</keyword>
<accession>A0AAE0ZXE5</accession>
<dbReference type="Proteomes" id="UP001283361">
    <property type="component" value="Unassembled WGS sequence"/>
</dbReference>
<gene>
    <name evidence="1" type="ORF">RRG08_032576</name>
</gene>
<proteinExistence type="predicted"/>